<reference evidence="2" key="1">
    <citation type="submission" date="2021-04" db="EMBL/GenBank/DDBJ databases">
        <title>Pseudonocardia sp. nov., isolated from sandy soil of mangrove forest.</title>
        <authorList>
            <person name="Zan Z."/>
            <person name="Huang R."/>
            <person name="Liu W."/>
        </authorList>
    </citation>
    <scope>NUCLEOTIDE SEQUENCE</scope>
    <source>
        <strain evidence="2">S2-4</strain>
    </source>
</reference>
<evidence type="ECO:0000313" key="3">
    <source>
        <dbReference type="Proteomes" id="UP001165283"/>
    </source>
</evidence>
<evidence type="ECO:0000313" key="2">
    <source>
        <dbReference type="EMBL" id="MCO1657466.1"/>
    </source>
</evidence>
<keyword evidence="3" id="KW-1185">Reference proteome</keyword>
<feature type="region of interest" description="Disordered" evidence="1">
    <location>
        <begin position="33"/>
        <end position="66"/>
    </location>
</feature>
<feature type="compositionally biased region" description="Low complexity" evidence="1">
    <location>
        <begin position="52"/>
        <end position="66"/>
    </location>
</feature>
<dbReference type="RefSeq" id="WP_252441111.1">
    <property type="nucleotide sequence ID" value="NZ_JAGSOV010000041.1"/>
</dbReference>
<accession>A0ABT1A377</accession>
<proteinExistence type="predicted"/>
<gene>
    <name evidence="2" type="ORF">KDL28_20625</name>
</gene>
<dbReference type="EMBL" id="JAGSOV010000041">
    <property type="protein sequence ID" value="MCO1657466.1"/>
    <property type="molecule type" value="Genomic_DNA"/>
</dbReference>
<organism evidence="2 3">
    <name type="scientific">Pseudonocardia humida</name>
    <dbReference type="NCBI Taxonomy" id="2800819"/>
    <lineage>
        <taxon>Bacteria</taxon>
        <taxon>Bacillati</taxon>
        <taxon>Actinomycetota</taxon>
        <taxon>Actinomycetes</taxon>
        <taxon>Pseudonocardiales</taxon>
        <taxon>Pseudonocardiaceae</taxon>
        <taxon>Pseudonocardia</taxon>
    </lineage>
</organism>
<dbReference type="Proteomes" id="UP001165283">
    <property type="component" value="Unassembled WGS sequence"/>
</dbReference>
<name>A0ABT1A377_9PSEU</name>
<protein>
    <recommendedName>
        <fullName evidence="4">O-methyltransferase</fullName>
    </recommendedName>
</protein>
<evidence type="ECO:0008006" key="4">
    <source>
        <dbReference type="Google" id="ProtNLM"/>
    </source>
</evidence>
<evidence type="ECO:0000256" key="1">
    <source>
        <dbReference type="SAM" id="MobiDB-lite"/>
    </source>
</evidence>
<sequence>MTRLDTVVEFGTSFGISTLHLAEAGLAAHATVLAGDAPQTRPTTPDGERAAPPRTRPRPGAAATSA</sequence>
<comment type="caution">
    <text evidence="2">The sequence shown here is derived from an EMBL/GenBank/DDBJ whole genome shotgun (WGS) entry which is preliminary data.</text>
</comment>